<proteinExistence type="predicted"/>
<dbReference type="EMBL" id="JAXCGZ010000148">
    <property type="protein sequence ID" value="KAK7086567.1"/>
    <property type="molecule type" value="Genomic_DNA"/>
</dbReference>
<gene>
    <name evidence="1" type="ORF">SK128_028016</name>
</gene>
<comment type="caution">
    <text evidence="1">The sequence shown here is derived from an EMBL/GenBank/DDBJ whole genome shotgun (WGS) entry which is preliminary data.</text>
</comment>
<feature type="non-terminal residue" evidence="1">
    <location>
        <position position="102"/>
    </location>
</feature>
<evidence type="ECO:0000313" key="2">
    <source>
        <dbReference type="Proteomes" id="UP001381693"/>
    </source>
</evidence>
<evidence type="ECO:0000313" key="1">
    <source>
        <dbReference type="EMBL" id="KAK7086567.1"/>
    </source>
</evidence>
<keyword evidence="2" id="KW-1185">Reference proteome</keyword>
<reference evidence="1 2" key="1">
    <citation type="submission" date="2023-11" db="EMBL/GenBank/DDBJ databases">
        <title>Halocaridina rubra genome assembly.</title>
        <authorList>
            <person name="Smith C."/>
        </authorList>
    </citation>
    <scope>NUCLEOTIDE SEQUENCE [LARGE SCALE GENOMIC DNA]</scope>
    <source>
        <strain evidence="1">EP-1</strain>
        <tissue evidence="1">Whole</tissue>
    </source>
</reference>
<protein>
    <submittedName>
        <fullName evidence="1">Uncharacterized protein</fullName>
    </submittedName>
</protein>
<dbReference type="Proteomes" id="UP001381693">
    <property type="component" value="Unassembled WGS sequence"/>
</dbReference>
<accession>A0AAN9FU49</accession>
<dbReference type="AlphaFoldDB" id="A0AAN9FU49"/>
<sequence length="102" mass="11385">MQRAERLWKNPLSNYQILLHVVPAHDPRVIACREQNHSVPYGIRKVMHRNSLDNMCDPNDLDSPKPSLPSCGSTKVGFSHATPPVSPACVDEDLSMILPNTQ</sequence>
<name>A0AAN9FU49_HALRR</name>
<organism evidence="1 2">
    <name type="scientific">Halocaridina rubra</name>
    <name type="common">Hawaiian red shrimp</name>
    <dbReference type="NCBI Taxonomy" id="373956"/>
    <lineage>
        <taxon>Eukaryota</taxon>
        <taxon>Metazoa</taxon>
        <taxon>Ecdysozoa</taxon>
        <taxon>Arthropoda</taxon>
        <taxon>Crustacea</taxon>
        <taxon>Multicrustacea</taxon>
        <taxon>Malacostraca</taxon>
        <taxon>Eumalacostraca</taxon>
        <taxon>Eucarida</taxon>
        <taxon>Decapoda</taxon>
        <taxon>Pleocyemata</taxon>
        <taxon>Caridea</taxon>
        <taxon>Atyoidea</taxon>
        <taxon>Atyidae</taxon>
        <taxon>Halocaridina</taxon>
    </lineage>
</organism>